<evidence type="ECO:0000256" key="1">
    <source>
        <dbReference type="SAM" id="MobiDB-lite"/>
    </source>
</evidence>
<evidence type="ECO:0000313" key="2">
    <source>
        <dbReference type="EMBL" id="CAD77793.1"/>
    </source>
</evidence>
<dbReference type="Proteomes" id="UP000001025">
    <property type="component" value="Chromosome"/>
</dbReference>
<accession>Q7UI21</accession>
<dbReference type="HOGENOM" id="CLU_2755183_0_0_0"/>
<dbReference type="EnsemblBacteria" id="CAD77793">
    <property type="protein sequence ID" value="CAD77793"/>
    <property type="gene ID" value="RB12811"/>
</dbReference>
<proteinExistence type="predicted"/>
<dbReference type="STRING" id="243090.RB12811"/>
<dbReference type="KEGG" id="rba:RB12811"/>
<dbReference type="EMBL" id="BX294155">
    <property type="protein sequence ID" value="CAD77793.1"/>
    <property type="molecule type" value="Genomic_DNA"/>
</dbReference>
<reference evidence="2 3" key="1">
    <citation type="journal article" date="2003" name="Proc. Natl. Acad. Sci. U.S.A.">
        <title>Complete genome sequence of the marine planctomycete Pirellula sp. strain 1.</title>
        <authorList>
            <person name="Gloeckner F.O."/>
            <person name="Kube M."/>
            <person name="Bauer M."/>
            <person name="Teeling H."/>
            <person name="Lombardot T."/>
            <person name="Ludwig W."/>
            <person name="Gade D."/>
            <person name="Beck A."/>
            <person name="Borzym K."/>
            <person name="Heitmann K."/>
            <person name="Rabus R."/>
            <person name="Schlesner H."/>
            <person name="Amann R."/>
            <person name="Reinhardt R."/>
        </authorList>
    </citation>
    <scope>NUCLEOTIDE SEQUENCE [LARGE SCALE GENOMIC DNA]</scope>
    <source>
        <strain evidence="3">DSM 10527 / NCIMB 13988 / SH1</strain>
    </source>
</reference>
<feature type="region of interest" description="Disordered" evidence="1">
    <location>
        <begin position="30"/>
        <end position="70"/>
    </location>
</feature>
<dbReference type="PATRIC" id="fig|243090.15.peg.6206"/>
<protein>
    <submittedName>
        <fullName evidence="2">Uncharacterized protein</fullName>
    </submittedName>
</protein>
<dbReference type="InParanoid" id="Q7UI21"/>
<organism evidence="2 3">
    <name type="scientific">Rhodopirellula baltica (strain DSM 10527 / NCIMB 13988 / SH1)</name>
    <dbReference type="NCBI Taxonomy" id="243090"/>
    <lineage>
        <taxon>Bacteria</taxon>
        <taxon>Pseudomonadati</taxon>
        <taxon>Planctomycetota</taxon>
        <taxon>Planctomycetia</taxon>
        <taxon>Pirellulales</taxon>
        <taxon>Pirellulaceae</taxon>
        <taxon>Rhodopirellula</taxon>
    </lineage>
</organism>
<name>Q7UI21_RHOBA</name>
<gene>
    <name evidence="2" type="ordered locus">RB12811</name>
</gene>
<keyword evidence="3" id="KW-1185">Reference proteome</keyword>
<sequence length="70" mass="7507">MNEQYRVRGGKSDANRGECASALTLQIHPPLGRVERSEGRATHRVLGSPSPARPSLREGEAIATGRMPIG</sequence>
<evidence type="ECO:0000313" key="3">
    <source>
        <dbReference type="Proteomes" id="UP000001025"/>
    </source>
</evidence>
<dbReference type="AlphaFoldDB" id="Q7UI21"/>